<dbReference type="InterPro" id="IPR051513">
    <property type="entry name" value="Tectonin_beta-prop"/>
</dbReference>
<evidence type="ECO:0000313" key="5">
    <source>
        <dbReference type="Proteomes" id="UP000824540"/>
    </source>
</evidence>
<dbReference type="InterPro" id="IPR006624">
    <property type="entry name" value="Beta-propeller_rpt_TECPR"/>
</dbReference>
<evidence type="ECO:0000313" key="4">
    <source>
        <dbReference type="EMBL" id="KAG9337724.1"/>
    </source>
</evidence>
<dbReference type="GO" id="GO:0030246">
    <property type="term" value="F:carbohydrate binding"/>
    <property type="evidence" value="ECO:0007669"/>
    <property type="project" value="UniProtKB-KW"/>
</dbReference>
<dbReference type="Proteomes" id="UP000824540">
    <property type="component" value="Unassembled WGS sequence"/>
</dbReference>
<evidence type="ECO:0008006" key="6">
    <source>
        <dbReference type="Google" id="ProtNLM"/>
    </source>
</evidence>
<reference evidence="4" key="1">
    <citation type="thesis" date="2021" institute="BYU ScholarsArchive" country="Provo, UT, USA">
        <title>Applications of and Algorithms for Genome Assembly and Genomic Analyses with an Emphasis on Marine Teleosts.</title>
        <authorList>
            <person name="Pickett B.D."/>
        </authorList>
    </citation>
    <scope>NUCLEOTIDE SEQUENCE</scope>
    <source>
        <strain evidence="4">HI-2016</strain>
    </source>
</reference>
<dbReference type="AlphaFoldDB" id="A0A8T2NCK5"/>
<evidence type="ECO:0000256" key="1">
    <source>
        <dbReference type="ARBA" id="ARBA00022734"/>
    </source>
</evidence>
<dbReference type="PANTHER" id="PTHR23250">
    <property type="entry name" value="DYSFERLIN-RELATED"/>
    <property type="match status" value="1"/>
</dbReference>
<dbReference type="SMART" id="SM00706">
    <property type="entry name" value="TECPR"/>
    <property type="match status" value="9"/>
</dbReference>
<evidence type="ECO:0000256" key="3">
    <source>
        <dbReference type="SAM" id="SignalP"/>
    </source>
</evidence>
<organism evidence="4 5">
    <name type="scientific">Albula glossodonta</name>
    <name type="common">roundjaw bonefish</name>
    <dbReference type="NCBI Taxonomy" id="121402"/>
    <lineage>
        <taxon>Eukaryota</taxon>
        <taxon>Metazoa</taxon>
        <taxon>Chordata</taxon>
        <taxon>Craniata</taxon>
        <taxon>Vertebrata</taxon>
        <taxon>Euteleostomi</taxon>
        <taxon>Actinopterygii</taxon>
        <taxon>Neopterygii</taxon>
        <taxon>Teleostei</taxon>
        <taxon>Albuliformes</taxon>
        <taxon>Albulidae</taxon>
        <taxon>Albula</taxon>
    </lineage>
</organism>
<comment type="caution">
    <text evidence="4">The sequence shown here is derived from an EMBL/GenBank/DDBJ whole genome shotgun (WGS) entry which is preliminary data.</text>
</comment>
<dbReference type="EMBL" id="JAFBMS010000081">
    <property type="protein sequence ID" value="KAG9337724.1"/>
    <property type="molecule type" value="Genomic_DNA"/>
</dbReference>
<evidence type="ECO:0000256" key="2">
    <source>
        <dbReference type="ARBA" id="ARBA00038331"/>
    </source>
</evidence>
<protein>
    <recommendedName>
        <fullName evidence="6">Fish-egg lectin-like</fullName>
    </recommendedName>
</protein>
<proteinExistence type="inferred from homology"/>
<keyword evidence="3" id="KW-0732">Signal</keyword>
<feature type="signal peptide" evidence="3">
    <location>
        <begin position="1"/>
        <end position="19"/>
    </location>
</feature>
<keyword evidence="5" id="KW-1185">Reference proteome</keyword>
<comment type="similarity">
    <text evidence="2">Belongs to the tectonin family.</text>
</comment>
<dbReference type="PANTHER" id="PTHR23250:SF3">
    <property type="entry name" value="FISH-EGG LECTIN-LIKE ISOFORM X1-RELATED"/>
    <property type="match status" value="1"/>
</dbReference>
<accession>A0A8T2NCK5</accession>
<dbReference type="Pfam" id="PF19193">
    <property type="entry name" value="Tectonin"/>
    <property type="match status" value="2"/>
</dbReference>
<gene>
    <name evidence="4" type="ORF">JZ751_028221</name>
</gene>
<name>A0A8T2NCK5_9TELE</name>
<sequence length="421" mass="45953">MDVGSLILLVQCLLGTSVAMTCREVPGRLKQIDAGVGQVFGVTDNDLIYTLYGGTWTQLPGALKHVSVGPSGVWGANRNNYIYKLVGANWVRVPGLLKQVDAGGDQFAAGVNMHDNIYCLGQDATVGFSRENSPAPWQQLPGALMYYSCGPNGCWGVNSNQDIYLMKGVTPTSCMGSRNWQKIEGKLVMIERWYHYQQPSGHSVDPYECVREEQASLECWGIPGMLKQIDTGAGQVVGVNENDIPFVLYGEQFTKIYGSLKHISIDAGGDQFVSGVNMHDNVYCLGRDATVEFSRENSPAPWQQLPGALMYYSCGPNGCWGVNSNQDIFLMKGVTPTSCMGSEDWQKIEGKLVMIEVGTDGSVYGVNAVGNVFQRDGITTENPAGTSWTKLEVCSKAKHVSYDAGHLWIITTKNRILKCVV</sequence>
<dbReference type="OrthoDB" id="166585at2759"/>
<keyword evidence="1" id="KW-0430">Lectin</keyword>
<feature type="chain" id="PRO_5035933708" description="Fish-egg lectin-like" evidence="3">
    <location>
        <begin position="20"/>
        <end position="421"/>
    </location>
</feature>